<evidence type="ECO:0000313" key="3">
    <source>
        <dbReference type="Proteomes" id="UP000446786"/>
    </source>
</evidence>
<sequence>MRHLIFAAALATGTATMAVAPANAQAFNASRTISSFDYNTLKAVVEQMGATIEPGQNNGYLIKFSNGTAATARFTACSTGQCLGTNISARFGLPSDKTKAQVAELVRDFNSRWSAGKSYVIEDGRAVVQGYMIADGGISMENYRMQLVVYASMLKKMRETIYTDG</sequence>
<keyword evidence="3" id="KW-1185">Reference proteome</keyword>
<organism evidence="2 3">
    <name type="scientific">Parerythrobacter jejuensis</name>
    <dbReference type="NCBI Taxonomy" id="795812"/>
    <lineage>
        <taxon>Bacteria</taxon>
        <taxon>Pseudomonadati</taxon>
        <taxon>Pseudomonadota</taxon>
        <taxon>Alphaproteobacteria</taxon>
        <taxon>Sphingomonadales</taxon>
        <taxon>Erythrobacteraceae</taxon>
        <taxon>Parerythrobacter</taxon>
    </lineage>
</organism>
<keyword evidence="1" id="KW-0732">Signal</keyword>
<dbReference type="Proteomes" id="UP000446786">
    <property type="component" value="Unassembled WGS sequence"/>
</dbReference>
<dbReference type="Pfam" id="PF10722">
    <property type="entry name" value="YbjN"/>
    <property type="match status" value="1"/>
</dbReference>
<evidence type="ECO:0008006" key="4">
    <source>
        <dbReference type="Google" id="ProtNLM"/>
    </source>
</evidence>
<dbReference type="OrthoDB" id="7391523at2"/>
<feature type="chain" id="PRO_5032541466" description="YbjN domain-containing protein" evidence="1">
    <location>
        <begin position="25"/>
        <end position="165"/>
    </location>
</feature>
<dbReference type="AlphaFoldDB" id="A0A845AT32"/>
<dbReference type="EMBL" id="WTYE01000001">
    <property type="protein sequence ID" value="MXP32517.1"/>
    <property type="molecule type" value="Genomic_DNA"/>
</dbReference>
<dbReference type="RefSeq" id="WP_160779851.1">
    <property type="nucleotide sequence ID" value="NZ_BAAAZF010000001.1"/>
</dbReference>
<protein>
    <recommendedName>
        <fullName evidence="4">YbjN domain-containing protein</fullName>
    </recommendedName>
</protein>
<feature type="signal peptide" evidence="1">
    <location>
        <begin position="1"/>
        <end position="24"/>
    </location>
</feature>
<name>A0A845AT32_9SPHN</name>
<proteinExistence type="predicted"/>
<dbReference type="InterPro" id="IPR019660">
    <property type="entry name" value="Put_sensory_transdc_reg_YbjN"/>
</dbReference>
<dbReference type="CDD" id="cd17511">
    <property type="entry name" value="YbjN_AmyR-like"/>
    <property type="match status" value="1"/>
</dbReference>
<reference evidence="2 3" key="1">
    <citation type="submission" date="2019-12" db="EMBL/GenBank/DDBJ databases">
        <title>Genomic-based taxomic classification of the family Erythrobacteraceae.</title>
        <authorList>
            <person name="Xu L."/>
        </authorList>
    </citation>
    <scope>NUCLEOTIDE SEQUENCE [LARGE SCALE GENOMIC DNA]</scope>
    <source>
        <strain evidence="2 3">JCM 16677</strain>
    </source>
</reference>
<evidence type="ECO:0000313" key="2">
    <source>
        <dbReference type="EMBL" id="MXP32517.1"/>
    </source>
</evidence>
<gene>
    <name evidence="2" type="ORF">GRI94_11870</name>
</gene>
<comment type="caution">
    <text evidence="2">The sequence shown here is derived from an EMBL/GenBank/DDBJ whole genome shotgun (WGS) entry which is preliminary data.</text>
</comment>
<evidence type="ECO:0000256" key="1">
    <source>
        <dbReference type="SAM" id="SignalP"/>
    </source>
</evidence>
<accession>A0A845AT32</accession>